<evidence type="ECO:0000313" key="3">
    <source>
        <dbReference type="Proteomes" id="UP001085076"/>
    </source>
</evidence>
<dbReference type="EMBL" id="JAGGNH010000007">
    <property type="protein sequence ID" value="KAJ0966899.1"/>
    <property type="molecule type" value="Genomic_DNA"/>
</dbReference>
<keyword evidence="1" id="KW-0175">Coiled coil</keyword>
<dbReference type="PANTHER" id="PTHR33070">
    <property type="entry name" value="OS06G0725500 PROTEIN"/>
    <property type="match status" value="1"/>
</dbReference>
<accession>A0A9D5C6A9</accession>
<dbReference type="GO" id="GO:0048367">
    <property type="term" value="P:shoot system development"/>
    <property type="evidence" value="ECO:0007669"/>
    <property type="project" value="InterPro"/>
</dbReference>
<comment type="caution">
    <text evidence="2">The sequence shown here is derived from an EMBL/GenBank/DDBJ whole genome shotgun (WGS) entry which is preliminary data.</text>
</comment>
<dbReference type="PANTHER" id="PTHR33070:SF120">
    <property type="entry name" value="EXPRESSED PROTEIN"/>
    <property type="match status" value="1"/>
</dbReference>
<evidence type="ECO:0000313" key="2">
    <source>
        <dbReference type="EMBL" id="KAJ0966899.1"/>
    </source>
</evidence>
<dbReference type="Pfam" id="PF03087">
    <property type="entry name" value="BPS1"/>
    <property type="match status" value="1"/>
</dbReference>
<proteinExistence type="predicted"/>
<dbReference type="GO" id="GO:0048364">
    <property type="term" value="P:root development"/>
    <property type="evidence" value="ECO:0007669"/>
    <property type="project" value="InterPro"/>
</dbReference>
<dbReference type="Proteomes" id="UP001085076">
    <property type="component" value="Miscellaneous, Linkage group lg07"/>
</dbReference>
<dbReference type="AlphaFoldDB" id="A0A9D5C6A9"/>
<feature type="coiled-coil region" evidence="1">
    <location>
        <begin position="108"/>
        <end position="152"/>
    </location>
</feature>
<protein>
    <submittedName>
        <fullName evidence="2">Uncharacterized protein</fullName>
    </submittedName>
</protein>
<gene>
    <name evidence="2" type="ORF">J5N97_023816</name>
</gene>
<dbReference type="OrthoDB" id="1701699at2759"/>
<dbReference type="InterPro" id="IPR004320">
    <property type="entry name" value="BPS1_pln"/>
</dbReference>
<organism evidence="2 3">
    <name type="scientific">Dioscorea zingiberensis</name>
    <dbReference type="NCBI Taxonomy" id="325984"/>
    <lineage>
        <taxon>Eukaryota</taxon>
        <taxon>Viridiplantae</taxon>
        <taxon>Streptophyta</taxon>
        <taxon>Embryophyta</taxon>
        <taxon>Tracheophyta</taxon>
        <taxon>Spermatophyta</taxon>
        <taxon>Magnoliopsida</taxon>
        <taxon>Liliopsida</taxon>
        <taxon>Dioscoreales</taxon>
        <taxon>Dioscoreaceae</taxon>
        <taxon>Dioscorea</taxon>
    </lineage>
</organism>
<reference evidence="2" key="1">
    <citation type="submission" date="2021-03" db="EMBL/GenBank/DDBJ databases">
        <authorList>
            <person name="Li Z."/>
            <person name="Yang C."/>
        </authorList>
    </citation>
    <scope>NUCLEOTIDE SEQUENCE</scope>
    <source>
        <strain evidence="2">Dzin_1.0</strain>
        <tissue evidence="2">Leaf</tissue>
    </source>
</reference>
<sequence length="281" mass="31774">MEDQVFHVRSNSLPLRSHPITATAEEELHKLKACVMSSSSAFMSPEMIGSSLSSLAVFYDCIEELLHLPSNQQALSHSKEKKWVEEELDASLRLVDLCGIIKDTLAVIKEHAQELQMVLRRKRSTKAESNYIQSAKKARKDIKNCLKTLKKRDDKDSDRPILVSMMFMEARDVTISLFQSLASCVSPSSTQKNSRWSFVSKALNKKKVTCEEFEGANGLDLSFNSIYECISCKDVDGLREMKAQDQLTAMVSSLEGLEMELESLYKRLIRNRVSLLNLLSL</sequence>
<evidence type="ECO:0000256" key="1">
    <source>
        <dbReference type="SAM" id="Coils"/>
    </source>
</evidence>
<name>A0A9D5C6A9_9LILI</name>
<reference evidence="2" key="2">
    <citation type="journal article" date="2022" name="Hortic Res">
        <title>The genome of Dioscorea zingiberensis sheds light on the biosynthesis, origin and evolution of the medicinally important diosgenin saponins.</title>
        <authorList>
            <person name="Li Y."/>
            <person name="Tan C."/>
            <person name="Li Z."/>
            <person name="Guo J."/>
            <person name="Li S."/>
            <person name="Chen X."/>
            <person name="Wang C."/>
            <person name="Dai X."/>
            <person name="Yang H."/>
            <person name="Song W."/>
            <person name="Hou L."/>
            <person name="Xu J."/>
            <person name="Tong Z."/>
            <person name="Xu A."/>
            <person name="Yuan X."/>
            <person name="Wang W."/>
            <person name="Yang Q."/>
            <person name="Chen L."/>
            <person name="Sun Z."/>
            <person name="Wang K."/>
            <person name="Pan B."/>
            <person name="Chen J."/>
            <person name="Bao Y."/>
            <person name="Liu F."/>
            <person name="Qi X."/>
            <person name="Gang D.R."/>
            <person name="Wen J."/>
            <person name="Li J."/>
        </authorList>
    </citation>
    <scope>NUCLEOTIDE SEQUENCE</scope>
    <source>
        <strain evidence="2">Dzin_1.0</strain>
    </source>
</reference>
<keyword evidence="3" id="KW-1185">Reference proteome</keyword>